<dbReference type="KEGG" id="dfa:DFA_04788"/>
<dbReference type="AlphaFoldDB" id="F4PNX9"/>
<dbReference type="Gene3D" id="3.80.10.10">
    <property type="entry name" value="Ribonuclease Inhibitor"/>
    <property type="match status" value="1"/>
</dbReference>
<sequence length="276" mass="31048">MENNNNIDNQKFKGKWKKLKYKFKKLNNNNTTNNNSDNNVEKYRWSQSSIKNNLVGQILTTTTTANDSETIKEGINLNELPIELIKKIIENCLSLRASASGNTTTLLEIVDHPMSDPMFMALVTTCRLWRVLATSVIESFKLDRPSRLPSPLKLQQLKRFRGLKTINILGGDALGCFHINVLCDVIVNTNFHLERINLFSNKIGDSGLVRLAKALDLNNNVSATIQPPLLQQHASTSNLFAPMAATRGLTLTNTFILTNLTIHTDGRLIYLNRNKL</sequence>
<dbReference type="InterPro" id="IPR032675">
    <property type="entry name" value="LRR_dom_sf"/>
</dbReference>
<dbReference type="SUPFAM" id="SSF52047">
    <property type="entry name" value="RNI-like"/>
    <property type="match status" value="1"/>
</dbReference>
<proteinExistence type="predicted"/>
<organism evidence="1 2">
    <name type="scientific">Cavenderia fasciculata</name>
    <name type="common">Slime mold</name>
    <name type="synonym">Dictyostelium fasciculatum</name>
    <dbReference type="NCBI Taxonomy" id="261658"/>
    <lineage>
        <taxon>Eukaryota</taxon>
        <taxon>Amoebozoa</taxon>
        <taxon>Evosea</taxon>
        <taxon>Eumycetozoa</taxon>
        <taxon>Dictyostelia</taxon>
        <taxon>Acytosteliales</taxon>
        <taxon>Cavenderiaceae</taxon>
        <taxon>Cavenderia</taxon>
    </lineage>
</organism>
<accession>F4PNX9</accession>
<dbReference type="RefSeq" id="XP_004360509.1">
    <property type="nucleotide sequence ID" value="XM_004360452.1"/>
</dbReference>
<gene>
    <name evidence="1" type="ORF">DFA_04788</name>
</gene>
<protein>
    <submittedName>
        <fullName evidence="1">Uncharacterized protein</fullName>
    </submittedName>
</protein>
<evidence type="ECO:0000313" key="1">
    <source>
        <dbReference type="EMBL" id="EGG22658.1"/>
    </source>
</evidence>
<dbReference type="OrthoDB" id="20421at2759"/>
<evidence type="ECO:0000313" key="2">
    <source>
        <dbReference type="Proteomes" id="UP000007797"/>
    </source>
</evidence>
<dbReference type="GeneID" id="14874419"/>
<dbReference type="Proteomes" id="UP000007797">
    <property type="component" value="Unassembled WGS sequence"/>
</dbReference>
<dbReference type="EMBL" id="GL883009">
    <property type="protein sequence ID" value="EGG22658.1"/>
    <property type="molecule type" value="Genomic_DNA"/>
</dbReference>
<keyword evidence="2" id="KW-1185">Reference proteome</keyword>
<name>F4PNX9_CACFS</name>
<reference evidence="2" key="1">
    <citation type="journal article" date="2011" name="Genome Res.">
        <title>Phylogeny-wide analysis of social amoeba genomes highlights ancient origins for complex intercellular communication.</title>
        <authorList>
            <person name="Heidel A.J."/>
            <person name="Lawal H.M."/>
            <person name="Felder M."/>
            <person name="Schilde C."/>
            <person name="Helps N.R."/>
            <person name="Tunggal B."/>
            <person name="Rivero F."/>
            <person name="John U."/>
            <person name="Schleicher M."/>
            <person name="Eichinger L."/>
            <person name="Platzer M."/>
            <person name="Noegel A.A."/>
            <person name="Schaap P."/>
            <person name="Gloeckner G."/>
        </authorList>
    </citation>
    <scope>NUCLEOTIDE SEQUENCE [LARGE SCALE GENOMIC DNA]</scope>
    <source>
        <strain evidence="2">SH3</strain>
    </source>
</reference>